<keyword evidence="2" id="KW-0436">Ligase</keyword>
<comment type="cofactor">
    <cofactor evidence="9">
        <name>Mn(2+)</name>
        <dbReference type="ChEBI" id="CHEBI:29035"/>
    </cofactor>
    <text evidence="9">Binds 2 manganese ions per subunit.</text>
</comment>
<comment type="catalytic activity">
    <reaction evidence="8">
        <text>a 3'-end 3'-phospho-ribonucleotide-RNA + a 5'-end dephospho-ribonucleoside-RNA + GTP = a ribonucleotidyl-ribonucleotide-RNA + GMP + diphosphate</text>
        <dbReference type="Rhea" id="RHEA:68076"/>
        <dbReference type="Rhea" id="RHEA-COMP:10463"/>
        <dbReference type="Rhea" id="RHEA-COMP:13936"/>
        <dbReference type="Rhea" id="RHEA-COMP:17355"/>
        <dbReference type="ChEBI" id="CHEBI:33019"/>
        <dbReference type="ChEBI" id="CHEBI:37565"/>
        <dbReference type="ChEBI" id="CHEBI:58115"/>
        <dbReference type="ChEBI" id="CHEBI:83062"/>
        <dbReference type="ChEBI" id="CHEBI:138284"/>
        <dbReference type="ChEBI" id="CHEBI:173118"/>
        <dbReference type="EC" id="6.5.1.8"/>
    </reaction>
</comment>
<evidence type="ECO:0000313" key="10">
    <source>
        <dbReference type="EMBL" id="MDR9759757.1"/>
    </source>
</evidence>
<keyword evidence="4" id="KW-0547">Nucleotide-binding</keyword>
<dbReference type="GO" id="GO:0046872">
    <property type="term" value="F:metal ion binding"/>
    <property type="evidence" value="ECO:0007669"/>
    <property type="project" value="UniProtKB-KW"/>
</dbReference>
<protein>
    <recommendedName>
        <fullName evidence="1">3'-phosphate/5'-hydroxy nucleic acid ligase</fullName>
        <ecNumber evidence="1">6.5.1.8</ecNumber>
    </recommendedName>
</protein>
<name>A0AAW8NYI5_9HYPH</name>
<dbReference type="GO" id="GO:0006396">
    <property type="term" value="P:RNA processing"/>
    <property type="evidence" value="ECO:0007669"/>
    <property type="project" value="InterPro"/>
</dbReference>
<sequence length="161" mass="17301">MNAPSSICRTSNIAGHVIRSVVAHDEPEPSFLHSLADLARALPSPEALTQKRASLRAVVTTPDFHPGKPVPVGVVADLEGAVLPHMIGSDIGCGMRMVVLEDVTADQLSTPLLDHHLRHLFFQGGRDIALTGSDRHAILREGLPGLLDNLQRASYWPAVQT</sequence>
<evidence type="ECO:0000256" key="8">
    <source>
        <dbReference type="ARBA" id="ARBA00047746"/>
    </source>
</evidence>
<dbReference type="InterPro" id="IPR036025">
    <property type="entry name" value="RtcB-like_sf"/>
</dbReference>
<keyword evidence="11" id="KW-1185">Reference proteome</keyword>
<evidence type="ECO:0000256" key="5">
    <source>
        <dbReference type="ARBA" id="ARBA00022800"/>
    </source>
</evidence>
<dbReference type="EMBL" id="JAVLSH010000003">
    <property type="protein sequence ID" value="MDR9759757.1"/>
    <property type="molecule type" value="Genomic_DNA"/>
</dbReference>
<evidence type="ECO:0000256" key="9">
    <source>
        <dbReference type="PIRSR" id="PIRSR601233-3"/>
    </source>
</evidence>
<evidence type="ECO:0000256" key="7">
    <source>
        <dbReference type="ARBA" id="ARBA00023211"/>
    </source>
</evidence>
<dbReference type="GO" id="GO:0170057">
    <property type="term" value="F:RNA ligase (GTP) activity"/>
    <property type="evidence" value="ECO:0007669"/>
    <property type="project" value="UniProtKB-EC"/>
</dbReference>
<organism evidence="10 11">
    <name type="scientific">Rhizobium redzepovicii</name>
    <dbReference type="NCBI Taxonomy" id="2867518"/>
    <lineage>
        <taxon>Bacteria</taxon>
        <taxon>Pseudomonadati</taxon>
        <taxon>Pseudomonadota</taxon>
        <taxon>Alphaproteobacteria</taxon>
        <taxon>Hyphomicrobiales</taxon>
        <taxon>Rhizobiaceae</taxon>
        <taxon>Rhizobium/Agrobacterium group</taxon>
        <taxon>Rhizobium</taxon>
    </lineage>
</organism>
<evidence type="ECO:0000256" key="2">
    <source>
        <dbReference type="ARBA" id="ARBA00022598"/>
    </source>
</evidence>
<evidence type="ECO:0000256" key="3">
    <source>
        <dbReference type="ARBA" id="ARBA00022723"/>
    </source>
</evidence>
<dbReference type="RefSeq" id="WP_310807280.1">
    <property type="nucleotide sequence ID" value="NZ_JAVLSH010000003.1"/>
</dbReference>
<keyword evidence="7 9" id="KW-0464">Manganese</keyword>
<keyword evidence="5" id="KW-0692">RNA repair</keyword>
<evidence type="ECO:0000256" key="4">
    <source>
        <dbReference type="ARBA" id="ARBA00022741"/>
    </source>
</evidence>
<dbReference type="Proteomes" id="UP001269402">
    <property type="component" value="Unassembled WGS sequence"/>
</dbReference>
<keyword evidence="6" id="KW-0342">GTP-binding</keyword>
<dbReference type="Gene3D" id="3.90.1860.10">
    <property type="entry name" value="tRNA-splicing ligase RtcB"/>
    <property type="match status" value="1"/>
</dbReference>
<dbReference type="Pfam" id="PF01139">
    <property type="entry name" value="RtcB"/>
    <property type="match status" value="1"/>
</dbReference>
<keyword evidence="3 9" id="KW-0479">Metal-binding</keyword>
<dbReference type="GO" id="GO:0005525">
    <property type="term" value="F:GTP binding"/>
    <property type="evidence" value="ECO:0007669"/>
    <property type="project" value="UniProtKB-KW"/>
</dbReference>
<dbReference type="GO" id="GO:0042245">
    <property type="term" value="P:RNA repair"/>
    <property type="evidence" value="ECO:0007669"/>
    <property type="project" value="UniProtKB-KW"/>
</dbReference>
<evidence type="ECO:0000256" key="1">
    <source>
        <dbReference type="ARBA" id="ARBA00012726"/>
    </source>
</evidence>
<proteinExistence type="predicted"/>
<dbReference type="AlphaFoldDB" id="A0AAW8NYI5"/>
<dbReference type="InterPro" id="IPR001233">
    <property type="entry name" value="RtcB"/>
</dbReference>
<reference evidence="11" key="1">
    <citation type="submission" date="2023-07" db="EMBL/GenBank/DDBJ databases">
        <title>Genomic characterization of faba bean (Vicia faba) microsymbionts in Mexican soils.</title>
        <authorList>
            <person name="Rivera Orduna F.N."/>
            <person name="Guevara-Luna J."/>
            <person name="Yan J."/>
            <person name="Arroyo-Herrera I."/>
            <person name="Li Y."/>
            <person name="Vasquez-Murrieta M.S."/>
            <person name="Wang E.T."/>
        </authorList>
    </citation>
    <scope>NUCLEOTIDE SEQUENCE [LARGE SCALE GENOMIC DNA]</scope>
    <source>
        <strain evidence="11">CH6</strain>
    </source>
</reference>
<dbReference type="SUPFAM" id="SSF103365">
    <property type="entry name" value="Hypothetical protein PH1602"/>
    <property type="match status" value="1"/>
</dbReference>
<evidence type="ECO:0000256" key="6">
    <source>
        <dbReference type="ARBA" id="ARBA00023134"/>
    </source>
</evidence>
<comment type="caution">
    <text evidence="10">The sequence shown here is derived from an EMBL/GenBank/DDBJ whole genome shotgun (WGS) entry which is preliminary data.</text>
</comment>
<accession>A0AAW8NYI5</accession>
<dbReference type="EC" id="6.5.1.8" evidence="1"/>
<feature type="binding site" evidence="9">
    <location>
        <position position="90"/>
    </location>
    <ligand>
        <name>Mn(2+)</name>
        <dbReference type="ChEBI" id="CHEBI:29035"/>
        <label>1</label>
    </ligand>
</feature>
<evidence type="ECO:0000313" key="11">
    <source>
        <dbReference type="Proteomes" id="UP001269402"/>
    </source>
</evidence>
<gene>
    <name evidence="10" type="ORF">RJJ37_08915</name>
</gene>